<feature type="domain" description="Isochorismatase-like" evidence="1">
    <location>
        <begin position="8"/>
        <end position="157"/>
    </location>
</feature>
<evidence type="ECO:0000313" key="3">
    <source>
        <dbReference type="Proteomes" id="UP000321374"/>
    </source>
</evidence>
<dbReference type="Pfam" id="PF00857">
    <property type="entry name" value="Isochorismatase"/>
    <property type="match status" value="1"/>
</dbReference>
<proteinExistence type="predicted"/>
<sequence>MLLQPNESLLLVIDVQTSLLPVIASASSAIKNIQTLITAQTKLNIPIVVTEQYPKGLGSTVHSILDMVDSQDVVTKTHFSMTREPHILKILEVSKRRQIVICGMESHVCVLQSAMELKALNYDVYVISDAVSSRKESDYIAALERFRSNKIHVITTEMAVFEWLGKACTEIFRDLLPVLKSNS</sequence>
<dbReference type="Gene3D" id="3.40.50.850">
    <property type="entry name" value="Isochorismatase-like"/>
    <property type="match status" value="1"/>
</dbReference>
<accession>A0A5C7WLG4</accession>
<dbReference type="AlphaFoldDB" id="A0A5C7WLG4"/>
<comment type="caution">
    <text evidence="2">The sequence shown here is derived from an EMBL/GenBank/DDBJ whole genome shotgun (WGS) entry which is preliminary data.</text>
</comment>
<dbReference type="SUPFAM" id="SSF52499">
    <property type="entry name" value="Isochorismatase-like hydrolases"/>
    <property type="match status" value="1"/>
</dbReference>
<dbReference type="InterPro" id="IPR036380">
    <property type="entry name" value="Isochorismatase-like_sf"/>
</dbReference>
<name>A0A5C7WLG4_METME</name>
<dbReference type="InterPro" id="IPR000868">
    <property type="entry name" value="Isochorismatase-like_dom"/>
</dbReference>
<organism evidence="2 3">
    <name type="scientific">Methylophilus methylotrophus</name>
    <name type="common">Bacterium W3A1</name>
    <dbReference type="NCBI Taxonomy" id="17"/>
    <lineage>
        <taxon>Bacteria</taxon>
        <taxon>Pseudomonadati</taxon>
        <taxon>Pseudomonadota</taxon>
        <taxon>Betaproteobacteria</taxon>
        <taxon>Nitrosomonadales</taxon>
        <taxon>Methylophilaceae</taxon>
        <taxon>Methylophilus</taxon>
    </lineage>
</organism>
<dbReference type="Proteomes" id="UP000321374">
    <property type="component" value="Unassembled WGS sequence"/>
</dbReference>
<evidence type="ECO:0000259" key="1">
    <source>
        <dbReference type="Pfam" id="PF00857"/>
    </source>
</evidence>
<reference evidence="2 3" key="1">
    <citation type="submission" date="2018-09" db="EMBL/GenBank/DDBJ databases">
        <title>Metagenome Assembled Genomes from an Advanced Water Purification Facility.</title>
        <authorList>
            <person name="Stamps B.W."/>
            <person name="Spear J.R."/>
        </authorList>
    </citation>
    <scope>NUCLEOTIDE SEQUENCE [LARGE SCALE GENOMIC DNA]</scope>
    <source>
        <strain evidence="2">Bin_42_2</strain>
    </source>
</reference>
<protein>
    <submittedName>
        <fullName evidence="2">Isochorismatase family protein</fullName>
    </submittedName>
</protein>
<dbReference type="PANTHER" id="PTHR14119:SF3">
    <property type="entry name" value="ISOCHORISMATASE DOMAIN-CONTAINING PROTEIN 2"/>
    <property type="match status" value="1"/>
</dbReference>
<evidence type="ECO:0000313" key="2">
    <source>
        <dbReference type="EMBL" id="TXI37534.1"/>
    </source>
</evidence>
<dbReference type="InterPro" id="IPR050993">
    <property type="entry name" value="Isochorismatase_domain"/>
</dbReference>
<dbReference type="PANTHER" id="PTHR14119">
    <property type="entry name" value="HYDROLASE"/>
    <property type="match status" value="1"/>
</dbReference>
<gene>
    <name evidence="2" type="ORF">E6Q51_03110</name>
</gene>
<dbReference type="EMBL" id="SSGG01000052">
    <property type="protein sequence ID" value="TXI37534.1"/>
    <property type="molecule type" value="Genomic_DNA"/>
</dbReference>